<sequence length="189" mass="20510">MNSGQLLVTHRQTSSREHQVGPSDFCTGEGPSGSAPDSLDLVYPVDLIQTSGCEMAMREGILVVPMSHADLELLYPYSSIDGIQGNYVEDLVYHVDPVQHSGIDMAMSEVSAAHADIELVYLYPAEMGIHVDIHTLSVLSSDAPEECQVMAYTGKEMQPEFIKPLPEHANVGLIFSQQTCILLSPLGHG</sequence>
<keyword evidence="3" id="KW-1185">Reference proteome</keyword>
<evidence type="ECO:0000313" key="3">
    <source>
        <dbReference type="Proteomes" id="UP000217790"/>
    </source>
</evidence>
<name>A0A2H3D0A0_ARMGA</name>
<dbReference type="Proteomes" id="UP000217790">
    <property type="component" value="Unassembled WGS sequence"/>
</dbReference>
<reference evidence="3" key="1">
    <citation type="journal article" date="2017" name="Nat. Ecol. Evol.">
        <title>Genome expansion and lineage-specific genetic innovations in the forest pathogenic fungi Armillaria.</title>
        <authorList>
            <person name="Sipos G."/>
            <person name="Prasanna A.N."/>
            <person name="Walter M.C."/>
            <person name="O'Connor E."/>
            <person name="Balint B."/>
            <person name="Krizsan K."/>
            <person name="Kiss B."/>
            <person name="Hess J."/>
            <person name="Varga T."/>
            <person name="Slot J."/>
            <person name="Riley R."/>
            <person name="Boka B."/>
            <person name="Rigling D."/>
            <person name="Barry K."/>
            <person name="Lee J."/>
            <person name="Mihaltcheva S."/>
            <person name="LaButti K."/>
            <person name="Lipzen A."/>
            <person name="Waldron R."/>
            <person name="Moloney N.M."/>
            <person name="Sperisen C."/>
            <person name="Kredics L."/>
            <person name="Vagvoelgyi C."/>
            <person name="Patrignani A."/>
            <person name="Fitzpatrick D."/>
            <person name="Nagy I."/>
            <person name="Doyle S."/>
            <person name="Anderson J.B."/>
            <person name="Grigoriev I.V."/>
            <person name="Gueldener U."/>
            <person name="Muensterkoetter M."/>
            <person name="Nagy L.G."/>
        </authorList>
    </citation>
    <scope>NUCLEOTIDE SEQUENCE [LARGE SCALE GENOMIC DNA]</scope>
    <source>
        <strain evidence="3">Ar21-2</strain>
    </source>
</reference>
<dbReference type="AlphaFoldDB" id="A0A2H3D0A0"/>
<gene>
    <name evidence="2" type="ORF">ARMGADRAFT_1038597</name>
</gene>
<proteinExistence type="predicted"/>
<dbReference type="EMBL" id="KZ293717">
    <property type="protein sequence ID" value="PBK82437.1"/>
    <property type="molecule type" value="Genomic_DNA"/>
</dbReference>
<feature type="compositionally biased region" description="Polar residues" evidence="1">
    <location>
        <begin position="1"/>
        <end position="12"/>
    </location>
</feature>
<evidence type="ECO:0000313" key="2">
    <source>
        <dbReference type="EMBL" id="PBK82437.1"/>
    </source>
</evidence>
<evidence type="ECO:0000256" key="1">
    <source>
        <dbReference type="SAM" id="MobiDB-lite"/>
    </source>
</evidence>
<protein>
    <submittedName>
        <fullName evidence="2">Uncharacterized protein</fullName>
    </submittedName>
</protein>
<accession>A0A2H3D0A0</accession>
<feature type="region of interest" description="Disordered" evidence="1">
    <location>
        <begin position="1"/>
        <end position="33"/>
    </location>
</feature>
<organism evidence="2 3">
    <name type="scientific">Armillaria gallica</name>
    <name type="common">Bulbous honey fungus</name>
    <name type="synonym">Armillaria bulbosa</name>
    <dbReference type="NCBI Taxonomy" id="47427"/>
    <lineage>
        <taxon>Eukaryota</taxon>
        <taxon>Fungi</taxon>
        <taxon>Dikarya</taxon>
        <taxon>Basidiomycota</taxon>
        <taxon>Agaricomycotina</taxon>
        <taxon>Agaricomycetes</taxon>
        <taxon>Agaricomycetidae</taxon>
        <taxon>Agaricales</taxon>
        <taxon>Marasmiineae</taxon>
        <taxon>Physalacriaceae</taxon>
        <taxon>Armillaria</taxon>
    </lineage>
</organism>
<dbReference type="InParanoid" id="A0A2H3D0A0"/>